<feature type="chain" id="PRO_5046577084" description="Twin-arginine translocation pathway signal" evidence="1">
    <location>
        <begin position="27"/>
        <end position="125"/>
    </location>
</feature>
<organism evidence="2 3">
    <name type="scientific">Pseudophaeobacter arcticus</name>
    <dbReference type="NCBI Taxonomy" id="385492"/>
    <lineage>
        <taxon>Bacteria</taxon>
        <taxon>Pseudomonadati</taxon>
        <taxon>Pseudomonadota</taxon>
        <taxon>Alphaproteobacteria</taxon>
        <taxon>Rhodobacterales</taxon>
        <taxon>Paracoccaceae</taxon>
        <taxon>Pseudophaeobacter</taxon>
    </lineage>
</organism>
<reference evidence="2 3" key="1">
    <citation type="submission" date="2024-04" db="EMBL/GenBank/DDBJ databases">
        <title>Draft genome sequence of Pseudophaeobacter arcticus NBRC 116598.</title>
        <authorList>
            <person name="Miyakawa T."/>
            <person name="Kusuya Y."/>
            <person name="Miura T."/>
        </authorList>
    </citation>
    <scope>NUCLEOTIDE SEQUENCE [LARGE SCALE GENOMIC DNA]</scope>
    <source>
        <strain evidence="2 3">SU-CL00105</strain>
    </source>
</reference>
<keyword evidence="3" id="KW-1185">Reference proteome</keyword>
<evidence type="ECO:0000256" key="1">
    <source>
        <dbReference type="SAM" id="SignalP"/>
    </source>
</evidence>
<gene>
    <name evidence="2" type="ORF">NBRC116598_21450</name>
</gene>
<dbReference type="EMBL" id="BAABWU010000007">
    <property type="protein sequence ID" value="GAA6196701.1"/>
    <property type="molecule type" value="Genomic_DNA"/>
</dbReference>
<accession>A0ABQ0ALF3</accession>
<evidence type="ECO:0000313" key="2">
    <source>
        <dbReference type="EMBL" id="GAA6196701.1"/>
    </source>
</evidence>
<dbReference type="Proteomes" id="UP001441944">
    <property type="component" value="Unassembled WGS sequence"/>
</dbReference>
<evidence type="ECO:0000313" key="3">
    <source>
        <dbReference type="Proteomes" id="UP001441944"/>
    </source>
</evidence>
<keyword evidence="1" id="KW-0732">Signal</keyword>
<feature type="signal peptide" evidence="1">
    <location>
        <begin position="1"/>
        <end position="26"/>
    </location>
</feature>
<sequence length="125" mass="13736">MIHRRSLIAAAASAPIAGLAGSFAQATPVDPHPVWLEQWRQAREAWHTIDPDAEGGRQSEIELECELDRLEALICTTPAQTGKGVLAQFRFALADNRDFLTKEGVWQDMHIKLFASIETALEAAA</sequence>
<protein>
    <recommendedName>
        <fullName evidence="4">Twin-arginine translocation pathway signal</fullName>
    </recommendedName>
</protein>
<dbReference type="RefSeq" id="WP_353399820.1">
    <property type="nucleotide sequence ID" value="NZ_BAABWU010000007.1"/>
</dbReference>
<evidence type="ECO:0008006" key="4">
    <source>
        <dbReference type="Google" id="ProtNLM"/>
    </source>
</evidence>
<proteinExistence type="predicted"/>
<name>A0ABQ0ALF3_9RHOB</name>
<comment type="caution">
    <text evidence="2">The sequence shown here is derived from an EMBL/GenBank/DDBJ whole genome shotgun (WGS) entry which is preliminary data.</text>
</comment>